<dbReference type="EMBL" id="JABWDY010023566">
    <property type="protein sequence ID" value="KAF5190819.1"/>
    <property type="molecule type" value="Genomic_DNA"/>
</dbReference>
<keyword evidence="2" id="KW-1185">Reference proteome</keyword>
<accession>A0A7J6W0A2</accession>
<sequence>MGGDLTLQAVCESTPNTNGNPKVRNQVGFGVQTEIHLNQATISSLEGQGAAVDANVTMGDKVHGTNSKSWGERAEFDEEGTIPDLAHQQCKINTTNVAYGSKILKRYALTEIWRKLKGTT</sequence>
<organism evidence="1 2">
    <name type="scientific">Thalictrum thalictroides</name>
    <name type="common">Rue-anemone</name>
    <name type="synonym">Anemone thalictroides</name>
    <dbReference type="NCBI Taxonomy" id="46969"/>
    <lineage>
        <taxon>Eukaryota</taxon>
        <taxon>Viridiplantae</taxon>
        <taxon>Streptophyta</taxon>
        <taxon>Embryophyta</taxon>
        <taxon>Tracheophyta</taxon>
        <taxon>Spermatophyta</taxon>
        <taxon>Magnoliopsida</taxon>
        <taxon>Ranunculales</taxon>
        <taxon>Ranunculaceae</taxon>
        <taxon>Thalictroideae</taxon>
        <taxon>Thalictrum</taxon>
    </lineage>
</organism>
<dbReference type="Proteomes" id="UP000554482">
    <property type="component" value="Unassembled WGS sequence"/>
</dbReference>
<name>A0A7J6W0A2_THATH</name>
<protein>
    <submittedName>
        <fullName evidence="1">Uncharacterized protein</fullName>
    </submittedName>
</protein>
<dbReference type="AlphaFoldDB" id="A0A7J6W0A2"/>
<proteinExistence type="predicted"/>
<reference evidence="1 2" key="1">
    <citation type="submission" date="2020-06" db="EMBL/GenBank/DDBJ databases">
        <title>Transcriptomic and genomic resources for Thalictrum thalictroides and T. hernandezii: Facilitating candidate gene discovery in an emerging model plant lineage.</title>
        <authorList>
            <person name="Arias T."/>
            <person name="Riano-Pachon D.M."/>
            <person name="Di Stilio V.S."/>
        </authorList>
    </citation>
    <scope>NUCLEOTIDE SEQUENCE [LARGE SCALE GENOMIC DNA]</scope>
    <source>
        <strain evidence="2">cv. WT478/WT964</strain>
        <tissue evidence="1">Leaves</tissue>
    </source>
</reference>
<gene>
    <name evidence="1" type="ORF">FRX31_019594</name>
</gene>
<evidence type="ECO:0000313" key="2">
    <source>
        <dbReference type="Proteomes" id="UP000554482"/>
    </source>
</evidence>
<evidence type="ECO:0000313" key="1">
    <source>
        <dbReference type="EMBL" id="KAF5190819.1"/>
    </source>
</evidence>
<comment type="caution">
    <text evidence="1">The sequence shown here is derived from an EMBL/GenBank/DDBJ whole genome shotgun (WGS) entry which is preliminary data.</text>
</comment>